<dbReference type="EMBL" id="ML220141">
    <property type="protein sequence ID" value="TGZ78425.1"/>
    <property type="molecule type" value="Genomic_DNA"/>
</dbReference>
<organism evidence="2 3">
    <name type="scientific">Ascodesmis nigricans</name>
    <dbReference type="NCBI Taxonomy" id="341454"/>
    <lineage>
        <taxon>Eukaryota</taxon>
        <taxon>Fungi</taxon>
        <taxon>Dikarya</taxon>
        <taxon>Ascomycota</taxon>
        <taxon>Pezizomycotina</taxon>
        <taxon>Pezizomycetes</taxon>
        <taxon>Pezizales</taxon>
        <taxon>Ascodesmidaceae</taxon>
        <taxon>Ascodesmis</taxon>
    </lineage>
</organism>
<name>A0A4S2MN63_9PEZI</name>
<evidence type="ECO:0000256" key="1">
    <source>
        <dbReference type="SAM" id="MobiDB-lite"/>
    </source>
</evidence>
<dbReference type="AlphaFoldDB" id="A0A4S2MN63"/>
<gene>
    <name evidence="2" type="ORF">EX30DRAFT_156463</name>
</gene>
<proteinExistence type="predicted"/>
<dbReference type="Proteomes" id="UP000298138">
    <property type="component" value="Unassembled WGS sequence"/>
</dbReference>
<reference evidence="2 3" key="1">
    <citation type="submission" date="2019-04" db="EMBL/GenBank/DDBJ databases">
        <title>Comparative genomics and transcriptomics to analyze fruiting body development in filamentous ascomycetes.</title>
        <authorList>
            <consortium name="DOE Joint Genome Institute"/>
            <person name="Lutkenhaus R."/>
            <person name="Traeger S."/>
            <person name="Breuer J."/>
            <person name="Kuo A."/>
            <person name="Lipzen A."/>
            <person name="Pangilinan J."/>
            <person name="Dilworth D."/>
            <person name="Sandor L."/>
            <person name="Poggeler S."/>
            <person name="Barry K."/>
            <person name="Grigoriev I.V."/>
            <person name="Nowrousian M."/>
        </authorList>
    </citation>
    <scope>NUCLEOTIDE SEQUENCE [LARGE SCALE GENOMIC DNA]</scope>
    <source>
        <strain evidence="2 3">CBS 389.68</strain>
    </source>
</reference>
<sequence>MRGRDQNDHRLTAARHHRLAVDIYHRQNDISGFYSYEKRTALHDQRPGCLNRWHRRGLYNWHKRWWVVWCGTNPGAALHVILRAPPFSDTNSSTSTSAKTIGRQRGVKTEPSSPSRHLDTSPSRQHPFSTTPTTFFCPQHLQLTPPLSDVVPQDVAWPWLILSLL</sequence>
<evidence type="ECO:0000313" key="3">
    <source>
        <dbReference type="Proteomes" id="UP000298138"/>
    </source>
</evidence>
<dbReference type="InParanoid" id="A0A4S2MN63"/>
<feature type="region of interest" description="Disordered" evidence="1">
    <location>
        <begin position="88"/>
        <end position="129"/>
    </location>
</feature>
<accession>A0A4S2MN63</accession>
<feature type="compositionally biased region" description="Polar residues" evidence="1">
    <location>
        <begin position="110"/>
        <end position="126"/>
    </location>
</feature>
<keyword evidence="3" id="KW-1185">Reference proteome</keyword>
<feature type="compositionally biased region" description="Polar residues" evidence="1">
    <location>
        <begin position="88"/>
        <end position="99"/>
    </location>
</feature>
<evidence type="ECO:0000313" key="2">
    <source>
        <dbReference type="EMBL" id="TGZ78425.1"/>
    </source>
</evidence>
<protein>
    <submittedName>
        <fullName evidence="2">Uncharacterized protein</fullName>
    </submittedName>
</protein>